<feature type="coiled-coil region" evidence="1">
    <location>
        <begin position="73"/>
        <end position="147"/>
    </location>
</feature>
<comment type="caution">
    <text evidence="2">The sequence shown here is derived from an EMBL/GenBank/DDBJ whole genome shotgun (WGS) entry which is preliminary data.</text>
</comment>
<dbReference type="EMBL" id="JBIMZQ010000067">
    <property type="protein sequence ID" value="KAL3657209.1"/>
    <property type="molecule type" value="Genomic_DNA"/>
</dbReference>
<accession>A0ABD3ESQ4</accession>
<protein>
    <submittedName>
        <fullName evidence="2">Uncharacterized protein</fullName>
    </submittedName>
</protein>
<keyword evidence="3" id="KW-1185">Reference proteome</keyword>
<keyword evidence="1" id="KW-0175">Coiled coil</keyword>
<evidence type="ECO:0000313" key="3">
    <source>
        <dbReference type="Proteomes" id="UP001632037"/>
    </source>
</evidence>
<evidence type="ECO:0000313" key="2">
    <source>
        <dbReference type="EMBL" id="KAL3657209.1"/>
    </source>
</evidence>
<name>A0ABD3ESQ4_9STRA</name>
<sequence>MQMQHVRVSRGPQVPVPPVSATPFEISNEFQQQLRVTRHLAFERLQENAQWAKELLHSVHSTDETFVSTGGLASSVEELQQQLEAEKEEVDALERRLAQKKEDEQATQRRFEEMLAALKTAGSVDALKECEEKMEAEKKLLSNKHRKMEIVRL</sequence>
<organism evidence="2 3">
    <name type="scientific">Phytophthora oleae</name>
    <dbReference type="NCBI Taxonomy" id="2107226"/>
    <lineage>
        <taxon>Eukaryota</taxon>
        <taxon>Sar</taxon>
        <taxon>Stramenopiles</taxon>
        <taxon>Oomycota</taxon>
        <taxon>Peronosporomycetes</taxon>
        <taxon>Peronosporales</taxon>
        <taxon>Peronosporaceae</taxon>
        <taxon>Phytophthora</taxon>
    </lineage>
</organism>
<dbReference type="AlphaFoldDB" id="A0ABD3ESQ4"/>
<proteinExistence type="predicted"/>
<dbReference type="Proteomes" id="UP001632037">
    <property type="component" value="Unassembled WGS sequence"/>
</dbReference>
<gene>
    <name evidence="2" type="ORF">V7S43_017869</name>
</gene>
<evidence type="ECO:0000256" key="1">
    <source>
        <dbReference type="SAM" id="Coils"/>
    </source>
</evidence>
<reference evidence="2 3" key="1">
    <citation type="submission" date="2024-09" db="EMBL/GenBank/DDBJ databases">
        <title>Genome sequencing and assembly of Phytophthora oleae, isolate VK10A, causative agent of rot of olive drupes.</title>
        <authorList>
            <person name="Conti Taguali S."/>
            <person name="Riolo M."/>
            <person name="La Spada F."/>
            <person name="Cacciola S.O."/>
            <person name="Dionisio G."/>
        </authorList>
    </citation>
    <scope>NUCLEOTIDE SEQUENCE [LARGE SCALE GENOMIC DNA]</scope>
    <source>
        <strain evidence="2 3">VK10A</strain>
    </source>
</reference>